<reference evidence="1" key="1">
    <citation type="journal article" date="2014" name="Int. J. Syst. Evol. Microbiol.">
        <title>Complete genome sequence of Corynebacterium casei LMG S-19264T (=DSM 44701T), isolated from a smear-ripened cheese.</title>
        <authorList>
            <consortium name="US DOE Joint Genome Institute (JGI-PGF)"/>
            <person name="Walter F."/>
            <person name="Albersmeier A."/>
            <person name="Kalinowski J."/>
            <person name="Ruckert C."/>
        </authorList>
    </citation>
    <scope>NUCLEOTIDE SEQUENCE</scope>
    <source>
        <strain evidence="1">CGMCC 1.14988</strain>
    </source>
</reference>
<dbReference type="EMBL" id="BMHA01000003">
    <property type="protein sequence ID" value="GGI04935.1"/>
    <property type="molecule type" value="Genomic_DNA"/>
</dbReference>
<proteinExistence type="predicted"/>
<comment type="caution">
    <text evidence="1">The sequence shown here is derived from an EMBL/GenBank/DDBJ whole genome shotgun (WGS) entry which is preliminary data.</text>
</comment>
<organism evidence="1 2">
    <name type="scientific">Egicoccus halophilus</name>
    <dbReference type="NCBI Taxonomy" id="1670830"/>
    <lineage>
        <taxon>Bacteria</taxon>
        <taxon>Bacillati</taxon>
        <taxon>Actinomycetota</taxon>
        <taxon>Nitriliruptoria</taxon>
        <taxon>Egicoccales</taxon>
        <taxon>Egicoccaceae</taxon>
        <taxon>Egicoccus</taxon>
    </lineage>
</organism>
<name>A0A8J3ET57_9ACTN</name>
<accession>A0A8J3ET57</accession>
<keyword evidence="2" id="KW-1185">Reference proteome</keyword>
<gene>
    <name evidence="1" type="ORF">GCM10011354_11580</name>
</gene>
<dbReference type="AlphaFoldDB" id="A0A8J3ET57"/>
<sequence>MPRDLSDDATLGPLVDALEGVDELAVAARVSVFEQVNDAVARELARLDEV</sequence>
<protein>
    <submittedName>
        <fullName evidence="1">Uncharacterized protein</fullName>
    </submittedName>
</protein>
<evidence type="ECO:0000313" key="2">
    <source>
        <dbReference type="Proteomes" id="UP000650511"/>
    </source>
</evidence>
<evidence type="ECO:0000313" key="1">
    <source>
        <dbReference type="EMBL" id="GGI04935.1"/>
    </source>
</evidence>
<reference evidence="1" key="2">
    <citation type="submission" date="2020-09" db="EMBL/GenBank/DDBJ databases">
        <authorList>
            <person name="Sun Q."/>
            <person name="Zhou Y."/>
        </authorList>
    </citation>
    <scope>NUCLEOTIDE SEQUENCE</scope>
    <source>
        <strain evidence="1">CGMCC 1.14988</strain>
    </source>
</reference>
<dbReference type="Proteomes" id="UP000650511">
    <property type="component" value="Unassembled WGS sequence"/>
</dbReference>
<dbReference type="RefSeq" id="WP_165403998.1">
    <property type="nucleotide sequence ID" value="NZ_BMHA01000003.1"/>
</dbReference>